<comment type="catalytic activity">
    <reaction evidence="2">
        <text>2 GTP = 3',3'-c-di-GMP + 2 diphosphate</text>
        <dbReference type="Rhea" id="RHEA:24898"/>
        <dbReference type="ChEBI" id="CHEBI:33019"/>
        <dbReference type="ChEBI" id="CHEBI:37565"/>
        <dbReference type="ChEBI" id="CHEBI:58805"/>
        <dbReference type="EC" id="2.7.7.65"/>
    </reaction>
</comment>
<dbReference type="InterPro" id="IPR050469">
    <property type="entry name" value="Diguanylate_Cyclase"/>
</dbReference>
<sequence length="387" mass="41768">MSSTAVLLVVALVSCVASAAVLGSLARHRIAGLERWLAAHCILFVAFALLVSGRGHYPPPIVLTACTCVLAAAVLILQGCRRFAGRPTIRRYEYLGLAVSVGAVFYWAVFAPNENARAAVMSGVLGYTRMAVGWTIWNSRMVRRRQYGHWLVIMAAAAGTGVHASRIVHCIFFASPTASVLEPSAWNICFISAGILSLLLLSIGLVMLVNDSLVDHAQRLATVDELTGLLARRELLLRGGELLKAALSSRSRLSVAIIDLDDFKVINDRYGHPAGDRVLQKFAIDVSRQLRRTDLFGRLGGEEFAIFFAQTGREQVAALIESVLSSAGVSSTHEEEPRWSFSAGIDECRSGDTLSDLISRADAALYRAKRNGKGRVELASSDSLTAA</sequence>
<evidence type="ECO:0000313" key="6">
    <source>
        <dbReference type="Proteomes" id="UP000195569"/>
    </source>
</evidence>
<evidence type="ECO:0000256" key="3">
    <source>
        <dbReference type="SAM" id="Phobius"/>
    </source>
</evidence>
<proteinExistence type="predicted"/>
<dbReference type="NCBIfam" id="TIGR00254">
    <property type="entry name" value="GGDEF"/>
    <property type="match status" value="1"/>
</dbReference>
<dbReference type="SUPFAM" id="SSF55073">
    <property type="entry name" value="Nucleotide cyclase"/>
    <property type="match status" value="1"/>
</dbReference>
<dbReference type="InterPro" id="IPR000160">
    <property type="entry name" value="GGDEF_dom"/>
</dbReference>
<feature type="domain" description="GGDEF" evidence="4">
    <location>
        <begin position="251"/>
        <end position="381"/>
    </location>
</feature>
<feature type="transmembrane region" description="Helical" evidence="3">
    <location>
        <begin position="6"/>
        <end position="25"/>
    </location>
</feature>
<dbReference type="RefSeq" id="WP_087737711.1">
    <property type="nucleotide sequence ID" value="NZ_CYGY02000060.1"/>
</dbReference>
<dbReference type="EMBL" id="CYGY02000060">
    <property type="protein sequence ID" value="SIT47773.1"/>
    <property type="molecule type" value="Genomic_DNA"/>
</dbReference>
<dbReference type="InterPro" id="IPR043128">
    <property type="entry name" value="Rev_trsase/Diguanyl_cyclase"/>
</dbReference>
<feature type="transmembrane region" description="Helical" evidence="3">
    <location>
        <begin position="61"/>
        <end position="80"/>
    </location>
</feature>
<dbReference type="Pfam" id="PF00990">
    <property type="entry name" value="GGDEF"/>
    <property type="match status" value="1"/>
</dbReference>
<dbReference type="GO" id="GO:0052621">
    <property type="term" value="F:diguanylate cyclase activity"/>
    <property type="evidence" value="ECO:0007669"/>
    <property type="project" value="UniProtKB-EC"/>
</dbReference>
<accession>A0A1N7SK09</accession>
<name>A0A1N7SK09_9BURK</name>
<dbReference type="Proteomes" id="UP000195569">
    <property type="component" value="Unassembled WGS sequence"/>
</dbReference>
<dbReference type="InterPro" id="IPR029787">
    <property type="entry name" value="Nucleotide_cyclase"/>
</dbReference>
<dbReference type="SMART" id="SM00267">
    <property type="entry name" value="GGDEF"/>
    <property type="match status" value="1"/>
</dbReference>
<dbReference type="EC" id="2.7.7.65" evidence="1"/>
<feature type="transmembrane region" description="Helical" evidence="3">
    <location>
        <begin position="92"/>
        <end position="110"/>
    </location>
</feature>
<feature type="transmembrane region" description="Helical" evidence="3">
    <location>
        <begin position="185"/>
        <end position="209"/>
    </location>
</feature>
<evidence type="ECO:0000259" key="4">
    <source>
        <dbReference type="PROSITE" id="PS50887"/>
    </source>
</evidence>
<organism evidence="5 6">
    <name type="scientific">Paraburkholderia piptadeniae</name>
    <dbReference type="NCBI Taxonomy" id="1701573"/>
    <lineage>
        <taxon>Bacteria</taxon>
        <taxon>Pseudomonadati</taxon>
        <taxon>Pseudomonadota</taxon>
        <taxon>Betaproteobacteria</taxon>
        <taxon>Burkholderiales</taxon>
        <taxon>Burkholderiaceae</taxon>
        <taxon>Paraburkholderia</taxon>
    </lineage>
</organism>
<reference evidence="5" key="1">
    <citation type="submission" date="2016-12" db="EMBL/GenBank/DDBJ databases">
        <authorList>
            <person name="Moulin L."/>
        </authorList>
    </citation>
    <scope>NUCLEOTIDE SEQUENCE [LARGE SCALE GENOMIC DNA]</scope>
    <source>
        <strain evidence="5">STM 7183</strain>
    </source>
</reference>
<dbReference type="PANTHER" id="PTHR45138">
    <property type="entry name" value="REGULATORY COMPONENTS OF SENSORY TRANSDUCTION SYSTEM"/>
    <property type="match status" value="1"/>
</dbReference>
<gene>
    <name evidence="5" type="ORF">BN2476_600004</name>
</gene>
<feature type="transmembrane region" description="Helical" evidence="3">
    <location>
        <begin position="37"/>
        <end position="55"/>
    </location>
</feature>
<comment type="caution">
    <text evidence="5">The sequence shown here is derived from an EMBL/GenBank/DDBJ whole genome shotgun (WGS) entry which is preliminary data.</text>
</comment>
<evidence type="ECO:0000313" key="5">
    <source>
        <dbReference type="EMBL" id="SIT47773.1"/>
    </source>
</evidence>
<dbReference type="PANTHER" id="PTHR45138:SF9">
    <property type="entry name" value="DIGUANYLATE CYCLASE DGCM-RELATED"/>
    <property type="match status" value="1"/>
</dbReference>
<evidence type="ECO:0000256" key="2">
    <source>
        <dbReference type="ARBA" id="ARBA00034247"/>
    </source>
</evidence>
<keyword evidence="3" id="KW-0472">Membrane</keyword>
<dbReference type="CDD" id="cd01949">
    <property type="entry name" value="GGDEF"/>
    <property type="match status" value="1"/>
</dbReference>
<keyword evidence="3" id="KW-1133">Transmembrane helix</keyword>
<protein>
    <recommendedName>
        <fullName evidence="1">diguanylate cyclase</fullName>
        <ecNumber evidence="1">2.7.7.65</ecNumber>
    </recommendedName>
</protein>
<keyword evidence="6" id="KW-1185">Reference proteome</keyword>
<dbReference type="AlphaFoldDB" id="A0A1N7SK09"/>
<dbReference type="Gene3D" id="3.30.70.270">
    <property type="match status" value="1"/>
</dbReference>
<feature type="transmembrane region" description="Helical" evidence="3">
    <location>
        <begin position="149"/>
        <end position="173"/>
    </location>
</feature>
<dbReference type="OrthoDB" id="9813903at2"/>
<dbReference type="FunFam" id="3.30.70.270:FF:000001">
    <property type="entry name" value="Diguanylate cyclase domain protein"/>
    <property type="match status" value="1"/>
</dbReference>
<keyword evidence="3" id="KW-0812">Transmembrane</keyword>
<evidence type="ECO:0000256" key="1">
    <source>
        <dbReference type="ARBA" id="ARBA00012528"/>
    </source>
</evidence>
<dbReference type="PROSITE" id="PS50887">
    <property type="entry name" value="GGDEF"/>
    <property type="match status" value="1"/>
</dbReference>
<feature type="transmembrane region" description="Helical" evidence="3">
    <location>
        <begin position="116"/>
        <end position="137"/>
    </location>
</feature>